<sequence>MIEIEEAKYAISVAREYADEKRYDACVKVLEELLGTFPQHYRFGRHVALALGAPDWDVDWRGVEDEIVLAIDAQIIAEMHRRDKVTADNRAKARKPRTSKYAWMQEIAKELFNSRPNTSDNHLAFLVLDRIQTETENADDLPSDRTVRGWIKKLRTA</sequence>
<dbReference type="AlphaFoldDB" id="A0A1L9NVU6"/>
<evidence type="ECO:0000313" key="2">
    <source>
        <dbReference type="Proteomes" id="UP000184514"/>
    </source>
</evidence>
<dbReference type="EMBL" id="MLCB01000146">
    <property type="protein sequence ID" value="OJI93312.1"/>
    <property type="molecule type" value="Genomic_DNA"/>
</dbReference>
<organism evidence="1 2">
    <name type="scientific">Planktotalea frisia</name>
    <dbReference type="NCBI Taxonomy" id="696762"/>
    <lineage>
        <taxon>Bacteria</taxon>
        <taxon>Pseudomonadati</taxon>
        <taxon>Pseudomonadota</taxon>
        <taxon>Alphaproteobacteria</taxon>
        <taxon>Rhodobacterales</taxon>
        <taxon>Paracoccaceae</taxon>
        <taxon>Planktotalea</taxon>
    </lineage>
</organism>
<proteinExistence type="predicted"/>
<comment type="caution">
    <text evidence="1">The sequence shown here is derived from an EMBL/GenBank/DDBJ whole genome shotgun (WGS) entry which is preliminary data.</text>
</comment>
<keyword evidence="2" id="KW-1185">Reference proteome</keyword>
<dbReference type="Proteomes" id="UP000184514">
    <property type="component" value="Unassembled WGS sequence"/>
</dbReference>
<gene>
    <name evidence="1" type="ORF">PFRI_24350</name>
</gene>
<reference evidence="1 2" key="1">
    <citation type="submission" date="2016-10" db="EMBL/GenBank/DDBJ databases">
        <title>Genome sequence of Planktotalea frisia SH6-1.</title>
        <authorList>
            <person name="Poehlein A."/>
            <person name="Bakenhus I."/>
            <person name="Voget S."/>
            <person name="Brinkhoff T."/>
            <person name="Simon M."/>
        </authorList>
    </citation>
    <scope>NUCLEOTIDE SEQUENCE [LARGE SCALE GENOMIC DNA]</scope>
    <source>
        <strain evidence="1 2">SH6-1</strain>
    </source>
</reference>
<dbReference type="STRING" id="696762.PFRI_24350"/>
<accession>A0A1L9NVU6</accession>
<protein>
    <submittedName>
        <fullName evidence="1">Uncharacterized protein</fullName>
    </submittedName>
</protein>
<evidence type="ECO:0000313" key="1">
    <source>
        <dbReference type="EMBL" id="OJI93312.1"/>
    </source>
</evidence>
<dbReference type="RefSeq" id="WP_072630983.1">
    <property type="nucleotide sequence ID" value="NZ_MLCB01000146.1"/>
</dbReference>
<name>A0A1L9NVU6_9RHOB</name>